<keyword evidence="4" id="KW-1185">Reference proteome</keyword>
<keyword evidence="1" id="KW-1133">Transmembrane helix</keyword>
<evidence type="ECO:0000259" key="2">
    <source>
        <dbReference type="Pfam" id="PF16998"/>
    </source>
</evidence>
<keyword evidence="1" id="KW-0472">Membrane</keyword>
<feature type="transmembrane region" description="Helical" evidence="1">
    <location>
        <begin position="64"/>
        <end position="88"/>
    </location>
</feature>
<evidence type="ECO:0000313" key="4">
    <source>
        <dbReference type="Proteomes" id="UP001185254"/>
    </source>
</evidence>
<dbReference type="Pfam" id="PF16998">
    <property type="entry name" value="17kDa_Anti_2"/>
    <property type="match status" value="1"/>
</dbReference>
<evidence type="ECO:0000313" key="3">
    <source>
        <dbReference type="EMBL" id="MDR6378267.1"/>
    </source>
</evidence>
<dbReference type="RefSeq" id="WP_310069530.1">
    <property type="nucleotide sequence ID" value="NZ_JAVDQN010000004.1"/>
</dbReference>
<comment type="caution">
    <text evidence="3">The sequence shown here is derived from an EMBL/GenBank/DDBJ whole genome shotgun (WGS) entry which is preliminary data.</text>
</comment>
<reference evidence="3 4" key="1">
    <citation type="submission" date="2023-07" db="EMBL/GenBank/DDBJ databases">
        <title>Sorghum-associated microbial communities from plants grown in Nebraska, USA.</title>
        <authorList>
            <person name="Schachtman D."/>
        </authorList>
    </citation>
    <scope>NUCLEOTIDE SEQUENCE [LARGE SCALE GENOMIC DNA]</scope>
    <source>
        <strain evidence="3 4">DS1039</strain>
    </source>
</reference>
<dbReference type="EMBL" id="JAVDQN010000004">
    <property type="protein sequence ID" value="MDR6378267.1"/>
    <property type="molecule type" value="Genomic_DNA"/>
</dbReference>
<gene>
    <name evidence="3" type="ORF">J2776_004987</name>
</gene>
<evidence type="ECO:0000256" key="1">
    <source>
        <dbReference type="SAM" id="Phobius"/>
    </source>
</evidence>
<sequence length="184" mass="19753">MQFGSNEENEMNRQMSGDSRVRAIAAVPAAVACFFQPVRFEPSPSITGRPALAQMRPPRSLAHLFVRCLTGVALLAVSAGSVASNLNFLKNTPISFMRDADRKALNDAAQKALEKKDGEVVPWSNAGTGNPVVINGTITPHDTSTKGDRTCRTTTLVANAKGQTQSWTPTVCKTGSGPWKILRK</sequence>
<proteinExistence type="predicted"/>
<dbReference type="InterPro" id="IPR032635">
    <property type="entry name" value="Anti_2"/>
</dbReference>
<protein>
    <submittedName>
        <fullName evidence="3">Surface antigen</fullName>
    </submittedName>
</protein>
<accession>A0ABU1L539</accession>
<organism evidence="3 4">
    <name type="scientific">Paraburkholderia caledonica</name>
    <dbReference type="NCBI Taxonomy" id="134536"/>
    <lineage>
        <taxon>Bacteria</taxon>
        <taxon>Pseudomonadati</taxon>
        <taxon>Pseudomonadota</taxon>
        <taxon>Betaproteobacteria</taxon>
        <taxon>Burkholderiales</taxon>
        <taxon>Burkholderiaceae</taxon>
        <taxon>Paraburkholderia</taxon>
    </lineage>
</organism>
<feature type="domain" description="Surface antigen" evidence="2">
    <location>
        <begin position="78"/>
        <end position="181"/>
    </location>
</feature>
<keyword evidence="1" id="KW-0812">Transmembrane</keyword>
<dbReference type="Proteomes" id="UP001185254">
    <property type="component" value="Unassembled WGS sequence"/>
</dbReference>
<name>A0ABU1L539_9BURK</name>